<dbReference type="EMBL" id="JAATIP010000083">
    <property type="protein sequence ID" value="KAF4376926.1"/>
    <property type="molecule type" value="Genomic_DNA"/>
</dbReference>
<dbReference type="AlphaFoldDB" id="A0A7J6G1R3"/>
<accession>A0A7J6G1R3</accession>
<dbReference type="PANTHER" id="PTHR31354">
    <property type="entry name" value="OS01G0793500 PROTEIN"/>
    <property type="match status" value="1"/>
</dbReference>
<sequence>MEHDWSNSFKVSTISSQLDEASGSNYNKVVRLYQSSYVTISKLVASVMTVWNQMQPAYAANIGDMISNFSCVQGLNLHNILVETEKCGSSFDELVTIPEQDDWLYNDGKFSIFFQIQSNFWFHLRRSKAIESSSSPSSMRLAISSKFIISEQNL</sequence>
<reference evidence="1 3" key="1">
    <citation type="journal article" date="2020" name="bioRxiv">
        <title>Sequence and annotation of 42 cannabis genomes reveals extensive copy number variation in cannabinoid synthesis and pathogen resistance genes.</title>
        <authorList>
            <person name="Mckernan K.J."/>
            <person name="Helbert Y."/>
            <person name="Kane L.T."/>
            <person name="Ebling H."/>
            <person name="Zhang L."/>
            <person name="Liu B."/>
            <person name="Eaton Z."/>
            <person name="Mclaughlin S."/>
            <person name="Kingan S."/>
            <person name="Baybayan P."/>
            <person name="Concepcion G."/>
            <person name="Jordan M."/>
            <person name="Riva A."/>
            <person name="Barbazuk W."/>
            <person name="Harkins T."/>
        </authorList>
    </citation>
    <scope>NUCLEOTIDE SEQUENCE [LARGE SCALE GENOMIC DNA]</scope>
    <source>
        <strain evidence="3">cv. Jamaican Lion 4</strain>
        <strain evidence="1">Mother</strain>
        <tissue evidence="1">Leaf</tissue>
    </source>
</reference>
<name>A0A7J6G1R3_CANSA</name>
<dbReference type="Proteomes" id="UP000525078">
    <property type="component" value="Unassembled WGS sequence"/>
</dbReference>
<evidence type="ECO:0000313" key="1">
    <source>
        <dbReference type="EMBL" id="KAF4376925.1"/>
    </source>
</evidence>
<comment type="caution">
    <text evidence="1">The sequence shown here is derived from an EMBL/GenBank/DDBJ whole genome shotgun (WGS) entry which is preliminary data.</text>
</comment>
<organism evidence="1 3">
    <name type="scientific">Cannabis sativa</name>
    <name type="common">Hemp</name>
    <name type="synonym">Marijuana</name>
    <dbReference type="NCBI Taxonomy" id="3483"/>
    <lineage>
        <taxon>Eukaryota</taxon>
        <taxon>Viridiplantae</taxon>
        <taxon>Streptophyta</taxon>
        <taxon>Embryophyta</taxon>
        <taxon>Tracheophyta</taxon>
        <taxon>Spermatophyta</taxon>
        <taxon>Magnoliopsida</taxon>
        <taxon>eudicotyledons</taxon>
        <taxon>Gunneridae</taxon>
        <taxon>Pentapetalae</taxon>
        <taxon>rosids</taxon>
        <taxon>fabids</taxon>
        <taxon>Rosales</taxon>
        <taxon>Cannabaceae</taxon>
        <taxon>Cannabis</taxon>
    </lineage>
</organism>
<gene>
    <name evidence="1" type="ORF">F8388_022641</name>
    <name evidence="2" type="ORF">F8388_022642</name>
</gene>
<evidence type="ECO:0000313" key="3">
    <source>
        <dbReference type="Proteomes" id="UP000525078"/>
    </source>
</evidence>
<evidence type="ECO:0000313" key="2">
    <source>
        <dbReference type="EMBL" id="KAF4376926.1"/>
    </source>
</evidence>
<dbReference type="EMBL" id="JAATIP010000083">
    <property type="protein sequence ID" value="KAF4376925.1"/>
    <property type="molecule type" value="Genomic_DNA"/>
</dbReference>
<dbReference type="PANTHER" id="PTHR31354:SF2">
    <property type="entry name" value="OS01G0793500 PROTEIN"/>
    <property type="match status" value="1"/>
</dbReference>
<protein>
    <submittedName>
        <fullName evidence="1">Uncharacterized protein</fullName>
    </submittedName>
</protein>
<proteinExistence type="predicted"/>